<dbReference type="InParanoid" id="A0A5J5EF38"/>
<comment type="caution">
    <text evidence="2">The sequence shown here is derived from an EMBL/GenBank/DDBJ whole genome shotgun (WGS) entry which is preliminary data.</text>
</comment>
<keyword evidence="3" id="KW-1185">Reference proteome</keyword>
<sequence length="286" mass="30545">MHPRSSRSKAGTECWGVELALDGDADADAGGRAFIVKAGGGWWGGEKRPRRTSIVNPRNQFPRMHAPSPPATTNPNLPIGSLQRGWSGPHLAASDKPMKRRLVHESPPCNPASLNTSSLSRNFPLCNVPRTCVPRPTPIGASPRGGGKSNRVSGSQTRPRMSAPDYAFGGCLCTHLRYRLLSCPSCKKSGACLAGTYLHLPLSALTWGTRTTTATNTINESTYKEYRDLTSGVIRGFCAWCGGSLLVRRDQEGDDGVVKIAAGSLDEPAVVLEGVVVGRECCGSRF</sequence>
<accession>A0A5J5EF38</accession>
<evidence type="ECO:0008006" key="4">
    <source>
        <dbReference type="Google" id="ProtNLM"/>
    </source>
</evidence>
<dbReference type="InterPro" id="IPR011057">
    <property type="entry name" value="Mss4-like_sf"/>
</dbReference>
<protein>
    <recommendedName>
        <fullName evidence="4">CENP-V/GFA domain-containing protein</fullName>
    </recommendedName>
</protein>
<feature type="compositionally biased region" description="Polar residues" evidence="1">
    <location>
        <begin position="150"/>
        <end position="159"/>
    </location>
</feature>
<dbReference type="Proteomes" id="UP000326924">
    <property type="component" value="Unassembled WGS sequence"/>
</dbReference>
<proteinExistence type="predicted"/>
<organism evidence="2 3">
    <name type="scientific">Sphaerosporella brunnea</name>
    <dbReference type="NCBI Taxonomy" id="1250544"/>
    <lineage>
        <taxon>Eukaryota</taxon>
        <taxon>Fungi</taxon>
        <taxon>Dikarya</taxon>
        <taxon>Ascomycota</taxon>
        <taxon>Pezizomycotina</taxon>
        <taxon>Pezizomycetes</taxon>
        <taxon>Pezizales</taxon>
        <taxon>Pyronemataceae</taxon>
        <taxon>Sphaerosporella</taxon>
    </lineage>
</organism>
<dbReference type="Gene3D" id="3.90.1590.10">
    <property type="entry name" value="glutathione-dependent formaldehyde- activating enzyme (gfa)"/>
    <property type="match status" value="1"/>
</dbReference>
<evidence type="ECO:0000313" key="2">
    <source>
        <dbReference type="EMBL" id="KAA8893667.1"/>
    </source>
</evidence>
<dbReference type="OrthoDB" id="5398326at2759"/>
<dbReference type="AlphaFoldDB" id="A0A5J5EF38"/>
<name>A0A5J5EF38_9PEZI</name>
<evidence type="ECO:0000313" key="3">
    <source>
        <dbReference type="Proteomes" id="UP000326924"/>
    </source>
</evidence>
<reference evidence="2 3" key="1">
    <citation type="submission" date="2019-09" db="EMBL/GenBank/DDBJ databases">
        <title>Draft genome of the ectomycorrhizal ascomycete Sphaerosporella brunnea.</title>
        <authorList>
            <consortium name="DOE Joint Genome Institute"/>
            <person name="Benucci G.M."/>
            <person name="Marozzi G."/>
            <person name="Antonielli L."/>
            <person name="Sanchez S."/>
            <person name="Marco P."/>
            <person name="Wang X."/>
            <person name="Falini L.B."/>
            <person name="Barry K."/>
            <person name="Haridas S."/>
            <person name="Lipzen A."/>
            <person name="Labutti K."/>
            <person name="Grigoriev I.V."/>
            <person name="Murat C."/>
            <person name="Martin F."/>
            <person name="Albertini E."/>
            <person name="Donnini D."/>
            <person name="Bonito G."/>
        </authorList>
    </citation>
    <scope>NUCLEOTIDE SEQUENCE [LARGE SCALE GENOMIC DNA]</scope>
    <source>
        <strain evidence="2 3">Sb_GMNB300</strain>
    </source>
</reference>
<dbReference type="EMBL" id="VXIS01000414">
    <property type="protein sequence ID" value="KAA8893667.1"/>
    <property type="molecule type" value="Genomic_DNA"/>
</dbReference>
<evidence type="ECO:0000256" key="1">
    <source>
        <dbReference type="SAM" id="MobiDB-lite"/>
    </source>
</evidence>
<gene>
    <name evidence="2" type="ORF">FN846DRAFT_502004</name>
</gene>
<dbReference type="SUPFAM" id="SSF51316">
    <property type="entry name" value="Mss4-like"/>
    <property type="match status" value="1"/>
</dbReference>
<feature type="region of interest" description="Disordered" evidence="1">
    <location>
        <begin position="136"/>
        <end position="160"/>
    </location>
</feature>